<evidence type="ECO:0000256" key="6">
    <source>
        <dbReference type="ARBA" id="ARBA00023143"/>
    </source>
</evidence>
<evidence type="ECO:0000256" key="2">
    <source>
        <dbReference type="ARBA" id="ARBA00004613"/>
    </source>
</evidence>
<evidence type="ECO:0000259" key="8">
    <source>
        <dbReference type="Pfam" id="PF00460"/>
    </source>
</evidence>
<keyword evidence="13" id="KW-0969">Cilium</keyword>
<dbReference type="Pfam" id="PF06429">
    <property type="entry name" value="Flg_bbr_C"/>
    <property type="match status" value="1"/>
</dbReference>
<comment type="caution">
    <text evidence="13">The sequence shown here is derived from an EMBL/GenBank/DDBJ whole genome shotgun (WGS) entry which is preliminary data.</text>
</comment>
<evidence type="ECO:0000313" key="14">
    <source>
        <dbReference type="EMBL" id="MDQ2309752.1"/>
    </source>
</evidence>
<protein>
    <recommendedName>
        <fullName evidence="4 7">Flagellar hook-associated protein 1</fullName>
        <shortName evidence="7">HAP1</shortName>
    </recommendedName>
</protein>
<dbReference type="Pfam" id="PF21158">
    <property type="entry name" value="flgK_1st_1"/>
    <property type="match status" value="1"/>
</dbReference>
<keyword evidence="5 7" id="KW-0964">Secreted</keyword>
<dbReference type="GO" id="GO:0005576">
    <property type="term" value="C:extracellular region"/>
    <property type="evidence" value="ECO:0007669"/>
    <property type="project" value="UniProtKB-SubCell"/>
</dbReference>
<keyword evidence="6 7" id="KW-0975">Bacterial flagellum</keyword>
<reference evidence="14" key="2">
    <citation type="submission" date="2023-08" db="EMBL/GenBank/DDBJ databases">
        <title>WGS of pathogenic bacterial species, Los Angeles County Public Health Laboratories.</title>
        <authorList>
            <person name="Garrigues J.M."/>
            <person name="Green N.M."/>
        </authorList>
    </citation>
    <scope>NUCLEOTIDE SEQUENCE</scope>
    <source>
        <strain evidence="14">LACPHL-BACT-2023-00068</strain>
    </source>
</reference>
<evidence type="ECO:0000256" key="7">
    <source>
        <dbReference type="RuleBase" id="RU362065"/>
    </source>
</evidence>
<dbReference type="AlphaFoldDB" id="A0A0J5N8L9"/>
<keyword evidence="13" id="KW-0282">Flagellum</keyword>
<organism evidence="13 15">
    <name type="scientific">Pluralibacter gergoviae</name>
    <name type="common">Enterobacter gergoviae</name>
    <dbReference type="NCBI Taxonomy" id="61647"/>
    <lineage>
        <taxon>Bacteria</taxon>
        <taxon>Pseudomonadati</taxon>
        <taxon>Pseudomonadota</taxon>
        <taxon>Gammaproteobacteria</taxon>
        <taxon>Enterobacterales</taxon>
        <taxon>Enterobacteriaceae</taxon>
        <taxon>Pluralibacter</taxon>
    </lineage>
</organism>
<dbReference type="EMBL" id="ABLOKC030000016">
    <property type="protein sequence ID" value="EML1472289.1"/>
    <property type="molecule type" value="Genomic_DNA"/>
</dbReference>
<keyword evidence="13" id="KW-0966">Cell projection</keyword>
<dbReference type="Pfam" id="PF22638">
    <property type="entry name" value="FlgK_D1"/>
    <property type="match status" value="1"/>
</dbReference>
<dbReference type="EMBL" id="LDZF01000006">
    <property type="protein sequence ID" value="KMK14640.1"/>
    <property type="molecule type" value="Genomic_DNA"/>
</dbReference>
<dbReference type="Proteomes" id="UP001236270">
    <property type="component" value="Unassembled WGS sequence"/>
</dbReference>
<evidence type="ECO:0000259" key="10">
    <source>
        <dbReference type="Pfam" id="PF21158"/>
    </source>
</evidence>
<dbReference type="Pfam" id="PF00460">
    <property type="entry name" value="Flg_bb_rod"/>
    <property type="match status" value="1"/>
</dbReference>
<dbReference type="EMBL" id="JAVDNV010000007">
    <property type="protein sequence ID" value="MDQ2309752.1"/>
    <property type="molecule type" value="Genomic_DNA"/>
</dbReference>
<evidence type="ECO:0000313" key="12">
    <source>
        <dbReference type="EMBL" id="EML1472289.1"/>
    </source>
</evidence>
<dbReference type="InterPro" id="IPR049119">
    <property type="entry name" value="FlgK_D2-like"/>
</dbReference>
<evidence type="ECO:0000256" key="4">
    <source>
        <dbReference type="ARBA" id="ARBA00016244"/>
    </source>
</evidence>
<evidence type="ECO:0000256" key="1">
    <source>
        <dbReference type="ARBA" id="ARBA00004365"/>
    </source>
</evidence>
<name>A0A0J5N8L9_PLUGE</name>
<feature type="domain" description="Flagellar basal body rod protein N-terminal" evidence="8">
    <location>
        <begin position="4"/>
        <end position="33"/>
    </location>
</feature>
<gene>
    <name evidence="7 12" type="primary">flgK</name>
    <name evidence="13" type="ORF">ABW06_07265</name>
    <name evidence="12" type="ORF">QEG54_003036</name>
    <name evidence="14" type="ORF">RBJ30_11685</name>
</gene>
<dbReference type="PRINTS" id="PR01005">
    <property type="entry name" value="FLGHOOKAP1"/>
</dbReference>
<dbReference type="GeneID" id="61383121"/>
<dbReference type="RefSeq" id="WP_048253458.1">
    <property type="nucleotide sequence ID" value="NZ_CP020388.1"/>
</dbReference>
<dbReference type="InterPro" id="IPR053927">
    <property type="entry name" value="FlgK_helical"/>
</dbReference>
<keyword evidence="15" id="KW-1185">Reference proteome</keyword>
<evidence type="ECO:0000256" key="3">
    <source>
        <dbReference type="ARBA" id="ARBA00009677"/>
    </source>
</evidence>
<dbReference type="SUPFAM" id="SSF64518">
    <property type="entry name" value="Phase 1 flagellin"/>
    <property type="match status" value="1"/>
</dbReference>
<dbReference type="STRING" id="61647.LG71_07385"/>
<reference evidence="13 15" key="1">
    <citation type="submission" date="2015-05" db="EMBL/GenBank/DDBJ databases">
        <title>Genome sequences of Pluralibacter gergoviae.</title>
        <authorList>
            <person name="Greninger A.L."/>
            <person name="Miller S."/>
        </authorList>
    </citation>
    <scope>NUCLEOTIDE SEQUENCE [LARGE SCALE GENOMIC DNA]</scope>
    <source>
        <strain evidence="13 15">JS81F13</strain>
    </source>
</reference>
<reference evidence="12" key="3">
    <citation type="submission" date="2024-02" db="EMBL/GenBank/DDBJ databases">
        <authorList>
            <consortium name="Clinical and Environmental Microbiology Branch: Whole genome sequencing antimicrobial resistance pathogens in the healthcare setting"/>
        </authorList>
    </citation>
    <scope>NUCLEOTIDE SEQUENCE</scope>
    <source>
        <strain evidence="12">2021DK-00143</strain>
    </source>
</reference>
<dbReference type="InterPro" id="IPR001444">
    <property type="entry name" value="Flag_bb_rod_N"/>
</dbReference>
<comment type="subcellular location">
    <subcellularLocation>
        <location evidence="1 7">Bacterial flagellum</location>
    </subcellularLocation>
    <subcellularLocation>
        <location evidence="2 7">Secreted</location>
    </subcellularLocation>
</comment>
<evidence type="ECO:0000259" key="11">
    <source>
        <dbReference type="Pfam" id="PF22638"/>
    </source>
</evidence>
<evidence type="ECO:0000256" key="5">
    <source>
        <dbReference type="ARBA" id="ARBA00022525"/>
    </source>
</evidence>
<dbReference type="InterPro" id="IPR019776">
    <property type="entry name" value="Flagellar_basal_body_rod_CS"/>
</dbReference>
<dbReference type="InterPro" id="IPR002371">
    <property type="entry name" value="FlgK"/>
</dbReference>
<dbReference type="Proteomes" id="UP000036196">
    <property type="component" value="Unassembled WGS sequence"/>
</dbReference>
<dbReference type="InterPro" id="IPR010930">
    <property type="entry name" value="Flg_bb/hook_C_dom"/>
</dbReference>
<accession>A0A0J5N8L9</accession>
<evidence type="ECO:0000313" key="15">
    <source>
        <dbReference type="Proteomes" id="UP000036196"/>
    </source>
</evidence>
<proteinExistence type="inferred from homology"/>
<dbReference type="PANTHER" id="PTHR30033:SF1">
    <property type="entry name" value="FLAGELLAR HOOK-ASSOCIATED PROTEIN 1"/>
    <property type="match status" value="1"/>
</dbReference>
<dbReference type="NCBIfam" id="TIGR02492">
    <property type="entry name" value="flgK_ends"/>
    <property type="match status" value="1"/>
</dbReference>
<evidence type="ECO:0000313" key="13">
    <source>
        <dbReference type="EMBL" id="KMK14640.1"/>
    </source>
</evidence>
<feature type="domain" description="Flagellar basal-body/hook protein C-terminal" evidence="9">
    <location>
        <begin position="503"/>
        <end position="546"/>
    </location>
</feature>
<dbReference type="PATRIC" id="fig|61647.14.peg.4282"/>
<evidence type="ECO:0000259" key="9">
    <source>
        <dbReference type="Pfam" id="PF06429"/>
    </source>
</evidence>
<dbReference type="PANTHER" id="PTHR30033">
    <property type="entry name" value="FLAGELLAR HOOK-ASSOCIATED PROTEIN 1"/>
    <property type="match status" value="1"/>
</dbReference>
<dbReference type="GO" id="GO:0009424">
    <property type="term" value="C:bacterial-type flagellum hook"/>
    <property type="evidence" value="ECO:0007669"/>
    <property type="project" value="UniProtKB-UniRule"/>
</dbReference>
<sequence>MNLLYLAQSGLSSAQLSLNVVGNNINNAFTPGYSRQNLILGEAGGRTTGVGYFGYGVKTDGVERAYDGFVSNQMRNVTSDYAALGARYQQFSQIDDMLGDDTSNISVSLSNIFSAMEKMSSDPVNPAARQEVYSQLKAISYQYNTNSNTLDGLEKSTNTQITQSVEDINSCTKQLADINTQINKIYAQTGTLPSDLMDQRDQVLGQLSELVGVKVNENEKTGQVEVTMSNGMPLVSGDRAYSLEASTSPDDPAKTVVSYVDASGNKMALDESKVTKGQLAGLFKFRNEDLVEARNQLNQLALQMANKFNEVNAAGYDLSGKQGGDLFSVANPAAQANRNNAGDGSLNVSFTDISKVVAQDYTITYKGPGQSDWEVKTADGRTITPTVGDNGELQFDGISISPQGTPQPGDSFSLNPADGAAGKLGVAIENGDGIAASSSSDPTDESNNENIKALIAIKDAKVINNGTLSEAYASLVSSVGSSMGSLKADMTTTGKSYNAAAQQQQSVSGVDLNEEMINLQMFTQYYQANAQVLKTATDIFDTILSLQ</sequence>
<dbReference type="eggNOG" id="COG1256">
    <property type="taxonomic scope" value="Bacteria"/>
</dbReference>
<comment type="similarity">
    <text evidence="3 7">Belongs to the flagella basal body rod proteins family.</text>
</comment>
<dbReference type="GO" id="GO:0005198">
    <property type="term" value="F:structural molecule activity"/>
    <property type="evidence" value="ECO:0007669"/>
    <property type="project" value="UniProtKB-UniRule"/>
</dbReference>
<dbReference type="GO" id="GO:0044780">
    <property type="term" value="P:bacterial-type flagellum assembly"/>
    <property type="evidence" value="ECO:0007669"/>
    <property type="project" value="InterPro"/>
</dbReference>
<feature type="domain" description="Flagellar hook-associated protein 1 D2-like" evidence="10">
    <location>
        <begin position="336"/>
        <end position="416"/>
    </location>
</feature>
<feature type="domain" description="Flagellar hook-associated protein FlgK helical" evidence="11">
    <location>
        <begin position="92"/>
        <end position="327"/>
    </location>
</feature>
<dbReference type="PROSITE" id="PS00588">
    <property type="entry name" value="FLAGELLA_BB_ROD"/>
    <property type="match status" value="1"/>
</dbReference>